<evidence type="ECO:0000259" key="8">
    <source>
        <dbReference type="SMART" id="SM00928"/>
    </source>
</evidence>
<dbReference type="InterPro" id="IPR011538">
    <property type="entry name" value="Nuo51_FMN-bd"/>
</dbReference>
<feature type="domain" description="NADH-ubiquinone oxidoreductase 51kDa subunit iron-sulphur binding" evidence="8">
    <location>
        <begin position="426"/>
        <end position="471"/>
    </location>
</feature>
<dbReference type="InterPro" id="IPR037225">
    <property type="entry name" value="Nuo51_FMN-bd_sf"/>
</dbReference>
<dbReference type="EMBL" id="SMBX01000004">
    <property type="protein sequence ID" value="TCU99175.1"/>
    <property type="molecule type" value="Genomic_DNA"/>
</dbReference>
<dbReference type="Gene3D" id="3.10.20.600">
    <property type="match status" value="1"/>
</dbReference>
<dbReference type="SUPFAM" id="SSF140490">
    <property type="entry name" value="Nqo1C-terminal domain-like"/>
    <property type="match status" value="1"/>
</dbReference>
<dbReference type="Pfam" id="PF01512">
    <property type="entry name" value="Complex1_51K"/>
    <property type="match status" value="1"/>
</dbReference>
<dbReference type="CDD" id="cd03063">
    <property type="entry name" value="TRX_Fd_FDH_beta"/>
    <property type="match status" value="1"/>
</dbReference>
<dbReference type="SUPFAM" id="SSF142984">
    <property type="entry name" value="Nqo1 middle domain-like"/>
    <property type="match status" value="1"/>
</dbReference>
<dbReference type="AlphaFoldDB" id="A0A4R3V2Z5"/>
<dbReference type="GO" id="GO:0010181">
    <property type="term" value="F:FMN binding"/>
    <property type="evidence" value="ECO:0007669"/>
    <property type="project" value="InterPro"/>
</dbReference>
<dbReference type="InterPro" id="IPR037207">
    <property type="entry name" value="Nuop51_4Fe4S-bd_sf"/>
</dbReference>
<dbReference type="SUPFAM" id="SSF52833">
    <property type="entry name" value="Thioredoxin-like"/>
    <property type="match status" value="1"/>
</dbReference>
<evidence type="ECO:0000256" key="1">
    <source>
        <dbReference type="ARBA" id="ARBA00001917"/>
    </source>
</evidence>
<dbReference type="GO" id="GO:0051539">
    <property type="term" value="F:4 iron, 4 sulfur cluster binding"/>
    <property type="evidence" value="ECO:0007669"/>
    <property type="project" value="UniProtKB-KW"/>
</dbReference>
<gene>
    <name evidence="9" type="ORF">EV686_104276</name>
</gene>
<comment type="cofactor">
    <cofactor evidence="2">
        <name>[4Fe-4S] cluster</name>
        <dbReference type="ChEBI" id="CHEBI:49883"/>
    </cofactor>
</comment>
<dbReference type="Gene3D" id="1.20.1440.230">
    <property type="entry name" value="NADH-ubiquinone oxidoreductase 51kDa subunit, iron-sulphur binding domain"/>
    <property type="match status" value="1"/>
</dbReference>
<dbReference type="Gene3D" id="6.10.250.1450">
    <property type="match status" value="1"/>
</dbReference>
<evidence type="ECO:0000256" key="5">
    <source>
        <dbReference type="ARBA" id="ARBA00022723"/>
    </source>
</evidence>
<dbReference type="OrthoDB" id="9805533at2"/>
<keyword evidence="4" id="KW-0004">4Fe-4S</keyword>
<sequence>MAATIFVPCDSAALAAGADRVAAAVEQEAARRGQDVRVVRNGSRGMLWLEPLVEVRTQAGRIAYGPVQPGDVPGLFDAGWLDGGGHALCHGPTDEIPYLREQERLTFARVGITDPLSLADYEAHGGWRGLRNALDMAPEAVVQAVMNSGLRGRGGAAFPTGIKWKTVLSTPASQKYIVCNADEGDSGTFSDRMLMEGDPFALIEGMAIAGLAVEATQGFIYVRSEYPHAIAALNAAIDIARRNNWLGDDIQGSGKAFHLEVRKGAGAYICGEETSLLESLEGKRGVVRAKPPLPAIQGLFGQPTVVNNVISLATVPAILANGAAWYRDYGMGRSQGTLPFQLAGNVRHGGLVEKAFGVTLNTLLHDFGGGSASGRPFRAAQVGGPLGAYLPVSQWDTPIDYEAYAAISAMVGHGGVVAFDDTVDMAQMARYAMEFCAIESCGKCTPCRIGSTRGVEVIERIVRSDGEARERQLALLNDLCDTMLGGSLCALGGMTPFPVQSAIRHFPEDFGLDPAMSACAD</sequence>
<evidence type="ECO:0000256" key="3">
    <source>
        <dbReference type="ARBA" id="ARBA00007523"/>
    </source>
</evidence>
<dbReference type="GO" id="GO:0046872">
    <property type="term" value="F:metal ion binding"/>
    <property type="evidence" value="ECO:0007669"/>
    <property type="project" value="UniProtKB-KW"/>
</dbReference>
<dbReference type="SUPFAM" id="SSF142019">
    <property type="entry name" value="Nqo1 FMN-binding domain-like"/>
    <property type="match status" value="1"/>
</dbReference>
<comment type="caution">
    <text evidence="9">The sequence shown here is derived from an EMBL/GenBank/DDBJ whole genome shotgun (WGS) entry which is preliminary data.</text>
</comment>
<comment type="cofactor">
    <cofactor evidence="1">
        <name>FMN</name>
        <dbReference type="ChEBI" id="CHEBI:58210"/>
    </cofactor>
</comment>
<evidence type="ECO:0000256" key="4">
    <source>
        <dbReference type="ARBA" id="ARBA00022485"/>
    </source>
</evidence>
<dbReference type="InterPro" id="IPR001949">
    <property type="entry name" value="NADH-UbQ_OxRdtase_51kDa_CS"/>
</dbReference>
<dbReference type="GO" id="GO:0008137">
    <property type="term" value="F:NADH dehydrogenase (ubiquinone) activity"/>
    <property type="evidence" value="ECO:0007669"/>
    <property type="project" value="InterPro"/>
</dbReference>
<dbReference type="FunFam" id="3.40.50.11540:FF:000001">
    <property type="entry name" value="NADH dehydrogenase [ubiquinone] flavoprotein 1, mitochondrial"/>
    <property type="match status" value="1"/>
</dbReference>
<evidence type="ECO:0000256" key="6">
    <source>
        <dbReference type="ARBA" id="ARBA00023004"/>
    </source>
</evidence>
<dbReference type="PROSITE" id="PS00644">
    <property type="entry name" value="COMPLEX1_51K_1"/>
    <property type="match status" value="1"/>
</dbReference>
<keyword evidence="10" id="KW-1185">Reference proteome</keyword>
<accession>A0A4R3V2Z5</accession>
<dbReference type="PANTHER" id="PTHR43578:SF3">
    <property type="entry name" value="NADH-QUINONE OXIDOREDUCTASE SUBUNIT F"/>
    <property type="match status" value="1"/>
</dbReference>
<dbReference type="InterPro" id="IPR019575">
    <property type="entry name" value="Nuop51_4Fe4S-bd"/>
</dbReference>
<dbReference type="PANTHER" id="PTHR43578">
    <property type="entry name" value="NADH-QUINONE OXIDOREDUCTASE SUBUNIT F"/>
    <property type="match status" value="1"/>
</dbReference>
<dbReference type="RefSeq" id="WP_132476782.1">
    <property type="nucleotide sequence ID" value="NZ_JBHRVM010000001.1"/>
</dbReference>
<protein>
    <submittedName>
        <fullName evidence="9">Formate dehydrogenase beta subunit</fullName>
    </submittedName>
</protein>
<evidence type="ECO:0000313" key="9">
    <source>
        <dbReference type="EMBL" id="TCU99175.1"/>
    </source>
</evidence>
<dbReference type="SMART" id="SM00928">
    <property type="entry name" value="NADH_4Fe-4S"/>
    <property type="match status" value="1"/>
</dbReference>
<dbReference type="Pfam" id="PF10589">
    <property type="entry name" value="NADH_4Fe-4S"/>
    <property type="match status" value="1"/>
</dbReference>
<evidence type="ECO:0000256" key="2">
    <source>
        <dbReference type="ARBA" id="ARBA00001966"/>
    </source>
</evidence>
<evidence type="ECO:0000256" key="7">
    <source>
        <dbReference type="ARBA" id="ARBA00023014"/>
    </source>
</evidence>
<dbReference type="Proteomes" id="UP000294692">
    <property type="component" value="Unassembled WGS sequence"/>
</dbReference>
<dbReference type="InterPro" id="IPR036249">
    <property type="entry name" value="Thioredoxin-like_sf"/>
</dbReference>
<reference evidence="9 10" key="1">
    <citation type="submission" date="2019-03" db="EMBL/GenBank/DDBJ databases">
        <title>Genomic Encyclopedia of Type Strains, Phase IV (KMG-IV): sequencing the most valuable type-strain genomes for metagenomic binning, comparative biology and taxonomic classification.</title>
        <authorList>
            <person name="Goeker M."/>
        </authorList>
    </citation>
    <scope>NUCLEOTIDE SEQUENCE [LARGE SCALE GENOMIC DNA]</scope>
    <source>
        <strain evidence="9 10">DSM 100048</strain>
    </source>
</reference>
<organism evidence="9 10">
    <name type="scientific">Paracandidimonas soli</name>
    <dbReference type="NCBI Taxonomy" id="1917182"/>
    <lineage>
        <taxon>Bacteria</taxon>
        <taxon>Pseudomonadati</taxon>
        <taxon>Pseudomonadota</taxon>
        <taxon>Betaproteobacteria</taxon>
        <taxon>Burkholderiales</taxon>
        <taxon>Alcaligenaceae</taxon>
        <taxon>Paracandidimonas</taxon>
    </lineage>
</organism>
<keyword evidence="6" id="KW-0408">Iron</keyword>
<dbReference type="Gene3D" id="3.40.50.11540">
    <property type="entry name" value="NADH-ubiquinone oxidoreductase 51kDa subunit"/>
    <property type="match status" value="1"/>
</dbReference>
<keyword evidence="5" id="KW-0479">Metal-binding</keyword>
<proteinExistence type="inferred from homology"/>
<comment type="similarity">
    <text evidence="3">Belongs to the complex I 51 kDa subunit family.</text>
</comment>
<dbReference type="PROSITE" id="PS00645">
    <property type="entry name" value="COMPLEX1_51K_2"/>
    <property type="match status" value="1"/>
</dbReference>
<name>A0A4R3V2Z5_9BURK</name>
<keyword evidence="7" id="KW-0411">Iron-sulfur</keyword>
<evidence type="ECO:0000313" key="10">
    <source>
        <dbReference type="Proteomes" id="UP000294692"/>
    </source>
</evidence>